<organism evidence="2 3">
    <name type="scientific">Acropora cervicornis</name>
    <name type="common">Staghorn coral</name>
    <dbReference type="NCBI Taxonomy" id="6130"/>
    <lineage>
        <taxon>Eukaryota</taxon>
        <taxon>Metazoa</taxon>
        <taxon>Cnidaria</taxon>
        <taxon>Anthozoa</taxon>
        <taxon>Hexacorallia</taxon>
        <taxon>Scleractinia</taxon>
        <taxon>Astrocoeniina</taxon>
        <taxon>Acroporidae</taxon>
        <taxon>Acropora</taxon>
    </lineage>
</organism>
<keyword evidence="3" id="KW-1185">Reference proteome</keyword>
<gene>
    <name evidence="2" type="ORF">P5673_007805</name>
</gene>
<dbReference type="Proteomes" id="UP001249851">
    <property type="component" value="Unassembled WGS sequence"/>
</dbReference>
<proteinExistence type="predicted"/>
<feature type="region of interest" description="Disordered" evidence="1">
    <location>
        <begin position="1"/>
        <end position="30"/>
    </location>
</feature>
<name>A0AAD9QUV6_ACRCE</name>
<dbReference type="AlphaFoldDB" id="A0AAD9QUV6"/>
<comment type="caution">
    <text evidence="2">The sequence shown here is derived from an EMBL/GenBank/DDBJ whole genome shotgun (WGS) entry which is preliminary data.</text>
</comment>
<evidence type="ECO:0000313" key="3">
    <source>
        <dbReference type="Proteomes" id="UP001249851"/>
    </source>
</evidence>
<reference evidence="2" key="1">
    <citation type="journal article" date="2023" name="G3 (Bethesda)">
        <title>Whole genome assembly and annotation of the endangered Caribbean coral Acropora cervicornis.</title>
        <authorList>
            <person name="Selwyn J.D."/>
            <person name="Vollmer S.V."/>
        </authorList>
    </citation>
    <scope>NUCLEOTIDE SEQUENCE</scope>
    <source>
        <strain evidence="2">K2</strain>
    </source>
</reference>
<dbReference type="EMBL" id="JARQWQ010000013">
    <property type="protein sequence ID" value="KAK2567914.1"/>
    <property type="molecule type" value="Genomic_DNA"/>
</dbReference>
<evidence type="ECO:0000313" key="2">
    <source>
        <dbReference type="EMBL" id="KAK2567914.1"/>
    </source>
</evidence>
<protein>
    <submittedName>
        <fullName evidence="2">Uncharacterized protein</fullName>
    </submittedName>
</protein>
<sequence>MPEDREIASPVISNVKNPPWGTLPDTPGTASAMRNKQFPWTTYTRDYVGATVTPAYPQRMRTTEHLPSGWPFESSHYKSTFRTPQLAYCRHNVQPSSVHRKNNPHAALTDPYQYPDKSYLVWKDNPALNLPPIRETQSAPNIVQHSKSRFFTTTYNSVFNARPLGMLCETNYRTTNQKLLGNQIALDRTRKPRPLRFNGRLSTPMTTEEPGEDHLQQRDLMTCLGVTLSCDVCNILSSFEQHRASKIRESIDPR</sequence>
<evidence type="ECO:0000256" key="1">
    <source>
        <dbReference type="SAM" id="MobiDB-lite"/>
    </source>
</evidence>
<accession>A0AAD9QUV6</accession>
<reference evidence="2" key="2">
    <citation type="journal article" date="2023" name="Science">
        <title>Genomic signatures of disease resistance in endangered staghorn corals.</title>
        <authorList>
            <person name="Vollmer S.V."/>
            <person name="Selwyn J.D."/>
            <person name="Despard B.A."/>
            <person name="Roesel C.L."/>
        </authorList>
    </citation>
    <scope>NUCLEOTIDE SEQUENCE</scope>
    <source>
        <strain evidence="2">K2</strain>
    </source>
</reference>